<evidence type="ECO:0000256" key="7">
    <source>
        <dbReference type="SAM" id="SignalP"/>
    </source>
</evidence>
<comment type="similarity">
    <text evidence="2">Belongs to the 'GDSL' lipolytic enzyme family.</text>
</comment>
<keyword evidence="5" id="KW-0378">Hydrolase</keyword>
<evidence type="ECO:0000256" key="2">
    <source>
        <dbReference type="ARBA" id="ARBA00008668"/>
    </source>
</evidence>
<evidence type="ECO:0000256" key="4">
    <source>
        <dbReference type="ARBA" id="ARBA00022729"/>
    </source>
</evidence>
<keyword evidence="3" id="KW-0964">Secreted</keyword>
<dbReference type="Pfam" id="PF00657">
    <property type="entry name" value="Lipase_GDSL"/>
    <property type="match status" value="1"/>
</dbReference>
<dbReference type="GO" id="GO:0016788">
    <property type="term" value="F:hydrolase activity, acting on ester bonds"/>
    <property type="evidence" value="ECO:0007669"/>
    <property type="project" value="InterPro"/>
</dbReference>
<dbReference type="PANTHER" id="PTHR45650">
    <property type="entry name" value="GDSL-LIKE LIPASE/ACYLHYDROLASE-RELATED"/>
    <property type="match status" value="1"/>
</dbReference>
<keyword evidence="9" id="KW-1185">Reference proteome</keyword>
<dbReference type="GO" id="GO:0016042">
    <property type="term" value="P:lipid catabolic process"/>
    <property type="evidence" value="ECO:0007669"/>
    <property type="project" value="UniProtKB-KW"/>
</dbReference>
<evidence type="ECO:0000256" key="1">
    <source>
        <dbReference type="ARBA" id="ARBA00004613"/>
    </source>
</evidence>
<dbReference type="InterPro" id="IPR001087">
    <property type="entry name" value="GDSL"/>
</dbReference>
<accession>A0AA38FWP0</accession>
<dbReference type="InterPro" id="IPR051238">
    <property type="entry name" value="GDSL_esterase/lipase"/>
</dbReference>
<organism evidence="8 9">
    <name type="scientific">Taxus chinensis</name>
    <name type="common">Chinese yew</name>
    <name type="synonym">Taxus wallichiana var. chinensis</name>
    <dbReference type="NCBI Taxonomy" id="29808"/>
    <lineage>
        <taxon>Eukaryota</taxon>
        <taxon>Viridiplantae</taxon>
        <taxon>Streptophyta</taxon>
        <taxon>Embryophyta</taxon>
        <taxon>Tracheophyta</taxon>
        <taxon>Spermatophyta</taxon>
        <taxon>Pinopsida</taxon>
        <taxon>Pinidae</taxon>
        <taxon>Conifers II</taxon>
        <taxon>Cupressales</taxon>
        <taxon>Taxaceae</taxon>
        <taxon>Taxus</taxon>
    </lineage>
</organism>
<dbReference type="InterPro" id="IPR035669">
    <property type="entry name" value="SGNH_plant_lipase-like"/>
</dbReference>
<dbReference type="GO" id="GO:0005576">
    <property type="term" value="C:extracellular region"/>
    <property type="evidence" value="ECO:0007669"/>
    <property type="project" value="UniProtKB-SubCell"/>
</dbReference>
<feature type="chain" id="PRO_5041401478" description="GDSL esterase/lipase" evidence="7">
    <location>
        <begin position="24"/>
        <end position="299"/>
    </location>
</feature>
<proteinExistence type="inferred from homology"/>
<dbReference type="AlphaFoldDB" id="A0AA38FWP0"/>
<feature type="signal peptide" evidence="7">
    <location>
        <begin position="1"/>
        <end position="23"/>
    </location>
</feature>
<keyword evidence="4 7" id="KW-0732">Signal</keyword>
<comment type="subcellular location">
    <subcellularLocation>
        <location evidence="1">Secreted</location>
    </subcellularLocation>
</comment>
<dbReference type="Gene3D" id="3.40.50.1110">
    <property type="entry name" value="SGNH hydrolase"/>
    <property type="match status" value="1"/>
</dbReference>
<dbReference type="EMBL" id="JAHRHJ020000006">
    <property type="protein sequence ID" value="KAH9311844.1"/>
    <property type="molecule type" value="Genomic_DNA"/>
</dbReference>
<evidence type="ECO:0000313" key="9">
    <source>
        <dbReference type="Proteomes" id="UP000824469"/>
    </source>
</evidence>
<evidence type="ECO:0000313" key="8">
    <source>
        <dbReference type="EMBL" id="KAH9311844.1"/>
    </source>
</evidence>
<dbReference type="PANTHER" id="PTHR45650:SF4">
    <property type="entry name" value="GDSL-LIKE LIPASE_ACYLHYDROLASE FAMILY PROTEIN, EXPRESSED"/>
    <property type="match status" value="1"/>
</dbReference>
<evidence type="ECO:0008006" key="10">
    <source>
        <dbReference type="Google" id="ProtNLM"/>
    </source>
</evidence>
<sequence length="299" mass="32540">MKMARLVVVVVVVVVLAAWGCEAATGAAGRGSLSASFVFGDSLVDAGNNNYLATLSKANIRPNGCDFKPSNGQPTGRYSNGRIIPDIIADELGQSAYSPPFLAPSTKGSAILHGVNYASGGSGILNSTGSLFGGRLSLPVQIDNFEETRKELRSMLGERGAKELIGKSIFSVTMGANDFINNYLVPFASTVQRIIVSEESFIDQVMSTFERELRRLYALDARRIVVANIGPIGCIPYQRMINRLDDKECAMLPNQMALQFNKQLKDLILQLNANLTNATFVYANTYDMVEDVIKNYAKY</sequence>
<feature type="non-terminal residue" evidence="8">
    <location>
        <position position="299"/>
    </location>
</feature>
<gene>
    <name evidence="8" type="ORF">KI387_026879</name>
</gene>
<comment type="caution">
    <text evidence="8">The sequence shown here is derived from an EMBL/GenBank/DDBJ whole genome shotgun (WGS) entry which is preliminary data.</text>
</comment>
<dbReference type="InterPro" id="IPR036514">
    <property type="entry name" value="SGNH_hydro_sf"/>
</dbReference>
<dbReference type="Proteomes" id="UP000824469">
    <property type="component" value="Unassembled WGS sequence"/>
</dbReference>
<name>A0AA38FWP0_TAXCH</name>
<keyword evidence="6" id="KW-0442">Lipid degradation</keyword>
<keyword evidence="6" id="KW-0443">Lipid metabolism</keyword>
<evidence type="ECO:0000256" key="6">
    <source>
        <dbReference type="ARBA" id="ARBA00022963"/>
    </source>
</evidence>
<dbReference type="OMA" id="MINHIRN"/>
<evidence type="ECO:0000256" key="5">
    <source>
        <dbReference type="ARBA" id="ARBA00022801"/>
    </source>
</evidence>
<reference evidence="8 9" key="1">
    <citation type="journal article" date="2021" name="Nat. Plants">
        <title>The Taxus genome provides insights into paclitaxel biosynthesis.</title>
        <authorList>
            <person name="Xiong X."/>
            <person name="Gou J."/>
            <person name="Liao Q."/>
            <person name="Li Y."/>
            <person name="Zhou Q."/>
            <person name="Bi G."/>
            <person name="Li C."/>
            <person name="Du R."/>
            <person name="Wang X."/>
            <person name="Sun T."/>
            <person name="Guo L."/>
            <person name="Liang H."/>
            <person name="Lu P."/>
            <person name="Wu Y."/>
            <person name="Zhang Z."/>
            <person name="Ro D.K."/>
            <person name="Shang Y."/>
            <person name="Huang S."/>
            <person name="Yan J."/>
        </authorList>
    </citation>
    <scope>NUCLEOTIDE SEQUENCE [LARGE SCALE GENOMIC DNA]</scope>
    <source>
        <strain evidence="8">Ta-2019</strain>
    </source>
</reference>
<protein>
    <recommendedName>
        <fullName evidence="10">GDSL esterase/lipase</fullName>
    </recommendedName>
</protein>
<evidence type="ECO:0000256" key="3">
    <source>
        <dbReference type="ARBA" id="ARBA00022525"/>
    </source>
</evidence>
<dbReference type="CDD" id="cd01837">
    <property type="entry name" value="SGNH_plant_lipase_like"/>
    <property type="match status" value="1"/>
</dbReference>